<organism evidence="2 3">
    <name type="scientific">Streptomyces avidinii</name>
    <dbReference type="NCBI Taxonomy" id="1895"/>
    <lineage>
        <taxon>Bacteria</taxon>
        <taxon>Bacillati</taxon>
        <taxon>Actinomycetota</taxon>
        <taxon>Actinomycetes</taxon>
        <taxon>Kitasatosporales</taxon>
        <taxon>Streptomycetaceae</taxon>
        <taxon>Streptomyces</taxon>
    </lineage>
</organism>
<reference evidence="2 3" key="1">
    <citation type="submission" date="2021-03" db="EMBL/GenBank/DDBJ databases">
        <title>Genomic Encyclopedia of Type Strains, Phase IV (KMG-IV): sequencing the most valuable type-strain genomes for metagenomic binning, comparative biology and taxonomic classification.</title>
        <authorList>
            <person name="Goeker M."/>
        </authorList>
    </citation>
    <scope>NUCLEOTIDE SEQUENCE [LARGE SCALE GENOMIC DNA]</scope>
    <source>
        <strain evidence="2 3">DSM 40526</strain>
    </source>
</reference>
<accession>A0ABS4LE94</accession>
<feature type="compositionally biased region" description="Basic and acidic residues" evidence="1">
    <location>
        <begin position="21"/>
        <end position="30"/>
    </location>
</feature>
<evidence type="ECO:0000313" key="2">
    <source>
        <dbReference type="EMBL" id="MBP2040442.1"/>
    </source>
</evidence>
<proteinExistence type="predicted"/>
<dbReference type="EMBL" id="JAGGLQ010000017">
    <property type="protein sequence ID" value="MBP2040442.1"/>
    <property type="molecule type" value="Genomic_DNA"/>
</dbReference>
<name>A0ABS4LE94_STRAV</name>
<gene>
    <name evidence="2" type="ORF">J2Z77_006297</name>
</gene>
<protein>
    <submittedName>
        <fullName evidence="2">Uncharacterized protein</fullName>
    </submittedName>
</protein>
<evidence type="ECO:0000313" key="3">
    <source>
        <dbReference type="Proteomes" id="UP001519310"/>
    </source>
</evidence>
<comment type="caution">
    <text evidence="2">The sequence shown here is derived from an EMBL/GenBank/DDBJ whole genome shotgun (WGS) entry which is preliminary data.</text>
</comment>
<dbReference type="Proteomes" id="UP001519310">
    <property type="component" value="Unassembled WGS sequence"/>
</dbReference>
<feature type="region of interest" description="Disordered" evidence="1">
    <location>
        <begin position="1"/>
        <end position="30"/>
    </location>
</feature>
<keyword evidence="3" id="KW-1185">Reference proteome</keyword>
<evidence type="ECO:0000256" key="1">
    <source>
        <dbReference type="SAM" id="MobiDB-lite"/>
    </source>
</evidence>
<sequence length="30" mass="3046">MPWGNGEGPAPGRTGDGALAHTDRKVRNGA</sequence>